<proteinExistence type="predicted"/>
<dbReference type="Proteomes" id="UP000886786">
    <property type="component" value="Unassembled WGS sequence"/>
</dbReference>
<accession>A0A9D1CXS8</accession>
<name>A0A9D1CXS8_9FIRM</name>
<comment type="caution">
    <text evidence="1">The sequence shown here is derived from an EMBL/GenBank/DDBJ whole genome shotgun (WGS) entry which is preliminary data.</text>
</comment>
<evidence type="ECO:0000313" key="2">
    <source>
        <dbReference type="Proteomes" id="UP000886786"/>
    </source>
</evidence>
<gene>
    <name evidence="1" type="ORF">IAB27_01475</name>
</gene>
<reference evidence="1" key="2">
    <citation type="journal article" date="2021" name="PeerJ">
        <title>Extensive microbial diversity within the chicken gut microbiome revealed by metagenomics and culture.</title>
        <authorList>
            <person name="Gilroy R."/>
            <person name="Ravi A."/>
            <person name="Getino M."/>
            <person name="Pursley I."/>
            <person name="Horton D.L."/>
            <person name="Alikhan N.F."/>
            <person name="Baker D."/>
            <person name="Gharbi K."/>
            <person name="Hall N."/>
            <person name="Watson M."/>
            <person name="Adriaenssens E.M."/>
            <person name="Foster-Nyarko E."/>
            <person name="Jarju S."/>
            <person name="Secka A."/>
            <person name="Antonio M."/>
            <person name="Oren A."/>
            <person name="Chaudhuri R.R."/>
            <person name="La Ragione R."/>
            <person name="Hildebrand F."/>
            <person name="Pallen M.J."/>
        </authorList>
    </citation>
    <scope>NUCLEOTIDE SEQUENCE</scope>
    <source>
        <strain evidence="1">CHK147-3167</strain>
    </source>
</reference>
<dbReference type="AlphaFoldDB" id="A0A9D1CXS8"/>
<protein>
    <submittedName>
        <fullName evidence="1">Uncharacterized protein</fullName>
    </submittedName>
</protein>
<reference evidence="1" key="1">
    <citation type="submission" date="2020-10" db="EMBL/GenBank/DDBJ databases">
        <authorList>
            <person name="Gilroy R."/>
        </authorList>
    </citation>
    <scope>NUCLEOTIDE SEQUENCE</scope>
    <source>
        <strain evidence="1">CHK147-3167</strain>
    </source>
</reference>
<sequence>MQNFLSEEEKKKRKLISEYQKALIYLNIDLKKLNINQLETFSNEELESKITNAYQLIAMSKNLTDEMYQKFVRGDYSPKIHDIVINTLLSEYPFDVELFKLCLTDNVEDLEIFDIYSKINSAKEVVKHLRDSNKPSYTMSLEQQRELPSDEENEKVISSILKNRYSDIEMQIEYVLKHANEKGLTK</sequence>
<organism evidence="1 2">
    <name type="scientific">Candidatus Coprosoma intestinipullorum</name>
    <dbReference type="NCBI Taxonomy" id="2840752"/>
    <lineage>
        <taxon>Bacteria</taxon>
        <taxon>Bacillati</taxon>
        <taxon>Bacillota</taxon>
        <taxon>Bacillota incertae sedis</taxon>
        <taxon>Candidatus Coprosoma</taxon>
    </lineage>
</organism>
<evidence type="ECO:0000313" key="1">
    <source>
        <dbReference type="EMBL" id="HIQ90288.1"/>
    </source>
</evidence>
<dbReference type="EMBL" id="DVFV01000029">
    <property type="protein sequence ID" value="HIQ90288.1"/>
    <property type="molecule type" value="Genomic_DNA"/>
</dbReference>